<comment type="caution">
    <text evidence="1">The sequence shown here is derived from an EMBL/GenBank/DDBJ whole genome shotgun (WGS) entry which is preliminary data.</text>
</comment>
<organism evidence="1 2">
    <name type="scientific">Aerophobetes bacterium</name>
    <dbReference type="NCBI Taxonomy" id="2030807"/>
    <lineage>
        <taxon>Bacteria</taxon>
        <taxon>Candidatus Aerophobota</taxon>
    </lineage>
</organism>
<dbReference type="EMBL" id="QMPZ01000143">
    <property type="protein sequence ID" value="RLE07750.1"/>
    <property type="molecule type" value="Genomic_DNA"/>
</dbReference>
<accession>A0A497E286</accession>
<name>A0A497E286_UNCAE</name>
<sequence length="65" mass="7975">VTTKNQQHRLYLGDGIYGEVTLRYRRGKGFEPWQWTYPDYRTAEYLEIFNKIRELYRGQIKISEE</sequence>
<gene>
    <name evidence="1" type="ORF">DRJ00_07575</name>
</gene>
<dbReference type="Pfam" id="PF14385">
    <property type="entry name" value="DUF4416"/>
    <property type="match status" value="1"/>
</dbReference>
<protein>
    <submittedName>
        <fullName evidence="1">DUF4416 domain-containing protein</fullName>
    </submittedName>
</protein>
<dbReference type="AlphaFoldDB" id="A0A497E286"/>
<evidence type="ECO:0000313" key="2">
    <source>
        <dbReference type="Proteomes" id="UP000279422"/>
    </source>
</evidence>
<reference evidence="1 2" key="1">
    <citation type="submission" date="2018-06" db="EMBL/GenBank/DDBJ databases">
        <title>Extensive metabolic versatility and redundancy in microbially diverse, dynamic hydrothermal sediments.</title>
        <authorList>
            <person name="Dombrowski N."/>
            <person name="Teske A."/>
            <person name="Baker B.J."/>
        </authorList>
    </citation>
    <scope>NUCLEOTIDE SEQUENCE [LARGE SCALE GENOMIC DNA]</scope>
    <source>
        <strain evidence="1">B47_G16</strain>
    </source>
</reference>
<evidence type="ECO:0000313" key="1">
    <source>
        <dbReference type="EMBL" id="RLE07750.1"/>
    </source>
</evidence>
<dbReference type="InterPro" id="IPR025529">
    <property type="entry name" value="DUF4416"/>
</dbReference>
<proteinExistence type="predicted"/>
<dbReference type="Proteomes" id="UP000279422">
    <property type="component" value="Unassembled WGS sequence"/>
</dbReference>
<feature type="non-terminal residue" evidence="1">
    <location>
        <position position="1"/>
    </location>
</feature>